<dbReference type="PIRSF" id="PIRSF001112">
    <property type="entry name" value="Epoxide_hydrolase"/>
    <property type="match status" value="1"/>
</dbReference>
<dbReference type="AlphaFoldDB" id="A0A7W5V1F6"/>
<feature type="active site" description="Proton acceptor" evidence="4">
    <location>
        <position position="337"/>
    </location>
</feature>
<dbReference type="RefSeq" id="WP_183645472.1">
    <property type="nucleotide sequence ID" value="NZ_BAAAXX010000120.1"/>
</dbReference>
<name>A0A7W5V1F6_9ACTN</name>
<accession>A0A7W5V1F6</accession>
<dbReference type="GO" id="GO:0004301">
    <property type="term" value="F:epoxide hydrolase activity"/>
    <property type="evidence" value="ECO:0007669"/>
    <property type="project" value="TreeGrafter"/>
</dbReference>
<keyword evidence="2" id="KW-0058">Aromatic hydrocarbons catabolism</keyword>
<sequence>MSSDIIPYRIEIPQADLDDLQTRLDLARFTDEFPDAYGVSVQRVRRLVDHWRNGYDWRAWEARFNAYPQFTTEIDGQTIHFFHVRSEKQDALPLILTHGWPGSFVEFVDAIEPLSKDFHLVIPSLPGFGFGGPTTESGWGTVRTAKAWVELMARLGYERYGAVGNDGGSMVSPEVGRLAPANVVGVHVTQIFSFPSGDPAEFEGMTEEELAAMEVLKWFWEEKGAFNLLHSQQPQTLAHALADSPVGLLGWNAQLFDEDLDDEFVITNTAVYWLSRTAGSSIRFYYENAKAGQPPAGPTTVPIGLASAKGDFQSIRRFAERDHENIVQWHTYERGGHYAAHMESAVYASDVREFFVKVTA</sequence>
<feature type="active site" description="Proton donor" evidence="4">
    <location>
        <position position="285"/>
    </location>
</feature>
<dbReference type="GeneID" id="95388346"/>
<dbReference type="Gene3D" id="3.40.50.1820">
    <property type="entry name" value="alpha/beta hydrolase"/>
    <property type="match status" value="1"/>
</dbReference>
<evidence type="ECO:0000256" key="2">
    <source>
        <dbReference type="ARBA" id="ARBA00022797"/>
    </source>
</evidence>
<organism evidence="6 7">
    <name type="scientific">Nonomuraea dietziae</name>
    <dbReference type="NCBI Taxonomy" id="65515"/>
    <lineage>
        <taxon>Bacteria</taxon>
        <taxon>Bacillati</taxon>
        <taxon>Actinomycetota</taxon>
        <taxon>Actinomycetes</taxon>
        <taxon>Streptosporangiales</taxon>
        <taxon>Streptosporangiaceae</taxon>
        <taxon>Nonomuraea</taxon>
    </lineage>
</organism>
<feature type="active site" description="Nucleophile" evidence="4">
    <location>
        <position position="166"/>
    </location>
</feature>
<evidence type="ECO:0000313" key="6">
    <source>
        <dbReference type="EMBL" id="MBB3725951.1"/>
    </source>
</evidence>
<dbReference type="EMBL" id="JACIBV010000001">
    <property type="protein sequence ID" value="MBB3725951.1"/>
    <property type="molecule type" value="Genomic_DNA"/>
</dbReference>
<dbReference type="GO" id="GO:0097176">
    <property type="term" value="P:epoxide metabolic process"/>
    <property type="evidence" value="ECO:0007669"/>
    <property type="project" value="TreeGrafter"/>
</dbReference>
<gene>
    <name evidence="6" type="ORF">FHR33_001811</name>
</gene>
<evidence type="ECO:0000256" key="3">
    <source>
        <dbReference type="ARBA" id="ARBA00022801"/>
    </source>
</evidence>
<evidence type="ECO:0000313" key="7">
    <source>
        <dbReference type="Proteomes" id="UP000579945"/>
    </source>
</evidence>
<dbReference type="PANTHER" id="PTHR21661:SF35">
    <property type="entry name" value="EPOXIDE HYDROLASE"/>
    <property type="match status" value="1"/>
</dbReference>
<reference evidence="6 7" key="1">
    <citation type="submission" date="2020-08" db="EMBL/GenBank/DDBJ databases">
        <title>Sequencing the genomes of 1000 actinobacteria strains.</title>
        <authorList>
            <person name="Klenk H.-P."/>
        </authorList>
    </citation>
    <scope>NUCLEOTIDE SEQUENCE [LARGE SCALE GENOMIC DNA]</scope>
    <source>
        <strain evidence="6 7">DSM 44320</strain>
    </source>
</reference>
<keyword evidence="3" id="KW-0378">Hydrolase</keyword>
<comment type="similarity">
    <text evidence="1">Belongs to the peptidase S33 family.</text>
</comment>
<protein>
    <submittedName>
        <fullName evidence="6">Pimeloyl-ACP methyl ester carboxylesterase</fullName>
    </submittedName>
</protein>
<comment type="caution">
    <text evidence="6">The sequence shown here is derived from an EMBL/GenBank/DDBJ whole genome shotgun (WGS) entry which is preliminary data.</text>
</comment>
<dbReference type="InterPro" id="IPR016292">
    <property type="entry name" value="Epoxide_hydrolase"/>
</dbReference>
<dbReference type="SUPFAM" id="SSF53474">
    <property type="entry name" value="alpha/beta-Hydrolases"/>
    <property type="match status" value="1"/>
</dbReference>
<evidence type="ECO:0000259" key="5">
    <source>
        <dbReference type="Pfam" id="PF06441"/>
    </source>
</evidence>
<dbReference type="Proteomes" id="UP000579945">
    <property type="component" value="Unassembled WGS sequence"/>
</dbReference>
<dbReference type="InterPro" id="IPR029058">
    <property type="entry name" value="AB_hydrolase_fold"/>
</dbReference>
<evidence type="ECO:0000256" key="4">
    <source>
        <dbReference type="PIRSR" id="PIRSR001112-1"/>
    </source>
</evidence>
<evidence type="ECO:0000256" key="1">
    <source>
        <dbReference type="ARBA" id="ARBA00010088"/>
    </source>
</evidence>
<keyword evidence="7" id="KW-1185">Reference proteome</keyword>
<dbReference type="Pfam" id="PF06441">
    <property type="entry name" value="EHN"/>
    <property type="match status" value="1"/>
</dbReference>
<feature type="domain" description="Epoxide hydrolase N-terminal" evidence="5">
    <location>
        <begin position="6"/>
        <end position="107"/>
    </location>
</feature>
<dbReference type="InterPro" id="IPR010497">
    <property type="entry name" value="Epoxide_hydro_N"/>
</dbReference>
<proteinExistence type="inferred from homology"/>
<dbReference type="PANTHER" id="PTHR21661">
    <property type="entry name" value="EPOXIDE HYDROLASE 1-RELATED"/>
    <property type="match status" value="1"/>
</dbReference>